<dbReference type="InterPro" id="IPR055414">
    <property type="entry name" value="LRR_R13L4/SHOC2-like"/>
</dbReference>
<keyword evidence="6" id="KW-0067">ATP-binding</keyword>
<dbReference type="InterPro" id="IPR041118">
    <property type="entry name" value="Rx_N"/>
</dbReference>
<evidence type="ECO:0000256" key="1">
    <source>
        <dbReference type="ARBA" id="ARBA00008894"/>
    </source>
</evidence>
<evidence type="ECO:0000256" key="2">
    <source>
        <dbReference type="ARBA" id="ARBA00022614"/>
    </source>
</evidence>
<reference evidence="11 12" key="1">
    <citation type="submission" date="2024-06" db="EMBL/GenBank/DDBJ databases">
        <title>A chromosome level genome sequence of Diviner's sage (Salvia divinorum).</title>
        <authorList>
            <person name="Ford S.A."/>
            <person name="Ro D.-K."/>
            <person name="Ness R.W."/>
            <person name="Phillips M.A."/>
        </authorList>
    </citation>
    <scope>NUCLEOTIDE SEQUENCE [LARGE SCALE GENOMIC DNA]</scope>
    <source>
        <strain evidence="11">SAF-2024a</strain>
        <tissue evidence="11">Leaf</tissue>
    </source>
</reference>
<keyword evidence="4" id="KW-0547">Nucleotide-binding</keyword>
<dbReference type="Pfam" id="PF18052">
    <property type="entry name" value="Rx_N"/>
    <property type="match status" value="1"/>
</dbReference>
<feature type="domain" description="NB-ARC" evidence="7">
    <location>
        <begin position="153"/>
        <end position="319"/>
    </location>
</feature>
<dbReference type="PRINTS" id="PR00364">
    <property type="entry name" value="DISEASERSIST"/>
</dbReference>
<dbReference type="InterPro" id="IPR044974">
    <property type="entry name" value="Disease_R_plants"/>
</dbReference>
<dbReference type="InterPro" id="IPR036388">
    <property type="entry name" value="WH-like_DNA-bd_sf"/>
</dbReference>
<comment type="similarity">
    <text evidence="1">Belongs to the disease resistance NB-LRR family.</text>
</comment>
<dbReference type="InterPro" id="IPR027417">
    <property type="entry name" value="P-loop_NTPase"/>
</dbReference>
<evidence type="ECO:0000313" key="11">
    <source>
        <dbReference type="EMBL" id="KAL1532689.1"/>
    </source>
</evidence>
<evidence type="ECO:0000313" key="12">
    <source>
        <dbReference type="Proteomes" id="UP001567538"/>
    </source>
</evidence>
<dbReference type="Gene3D" id="1.20.5.4130">
    <property type="match status" value="1"/>
</dbReference>
<accession>A0ABD1FP41</accession>
<evidence type="ECO:0000256" key="4">
    <source>
        <dbReference type="ARBA" id="ARBA00022741"/>
    </source>
</evidence>
<dbReference type="InterPro" id="IPR038005">
    <property type="entry name" value="RX-like_CC"/>
</dbReference>
<evidence type="ECO:0000256" key="5">
    <source>
        <dbReference type="ARBA" id="ARBA00022821"/>
    </source>
</evidence>
<dbReference type="PANTHER" id="PTHR23155">
    <property type="entry name" value="DISEASE RESISTANCE PROTEIN RP"/>
    <property type="match status" value="1"/>
</dbReference>
<dbReference type="GO" id="GO:0051607">
    <property type="term" value="P:defense response to virus"/>
    <property type="evidence" value="ECO:0007669"/>
    <property type="project" value="UniProtKB-ARBA"/>
</dbReference>
<evidence type="ECO:0000259" key="10">
    <source>
        <dbReference type="Pfam" id="PF23598"/>
    </source>
</evidence>
<dbReference type="Gene3D" id="3.40.50.300">
    <property type="entry name" value="P-loop containing nucleotide triphosphate hydrolases"/>
    <property type="match status" value="1"/>
</dbReference>
<dbReference type="FunFam" id="3.40.50.300:FF:001091">
    <property type="entry name" value="Probable disease resistance protein At1g61300"/>
    <property type="match status" value="1"/>
</dbReference>
<dbReference type="SUPFAM" id="SSF52058">
    <property type="entry name" value="L domain-like"/>
    <property type="match status" value="1"/>
</dbReference>
<dbReference type="Pfam" id="PF23559">
    <property type="entry name" value="WHD_DRP"/>
    <property type="match status" value="1"/>
</dbReference>
<evidence type="ECO:0000259" key="8">
    <source>
        <dbReference type="Pfam" id="PF18052"/>
    </source>
</evidence>
<dbReference type="FunFam" id="1.10.10.10:FF:000322">
    <property type="entry name" value="Probable disease resistance protein At1g63360"/>
    <property type="match status" value="1"/>
</dbReference>
<dbReference type="Gene3D" id="1.10.8.430">
    <property type="entry name" value="Helical domain of apoptotic protease-activating factors"/>
    <property type="match status" value="1"/>
</dbReference>
<dbReference type="InterPro" id="IPR032675">
    <property type="entry name" value="LRR_dom_sf"/>
</dbReference>
<keyword evidence="3" id="KW-0677">Repeat</keyword>
<evidence type="ECO:0000256" key="6">
    <source>
        <dbReference type="ARBA" id="ARBA00022840"/>
    </source>
</evidence>
<keyword evidence="2" id="KW-0433">Leucine-rich repeat</keyword>
<dbReference type="InterPro" id="IPR058922">
    <property type="entry name" value="WHD_DRP"/>
</dbReference>
<dbReference type="Proteomes" id="UP001567538">
    <property type="component" value="Unassembled WGS sequence"/>
</dbReference>
<sequence>MADAAVEFLLNNLKDLLLYHAHLLTDSKQQIENLETDLRLFKAFLKDSVKKRRKDERTRALVRSIRDVVYEVEDAIDAFVTDAMEKKSTSSFLKFWKPSVNLNDIGVKVEVVKRKVEEARNDFASLNVDDEDNYAKLEVVRTPRQKDVVGFTDVAEELVGHLTQETDYFDVVSLIGMFGLGKTTLAWQIFNNPEIIYKFPVRIWLPISDNFSNKDIFLAILKEFTTINEELRRKDDTEVAHIVASYLDIASFLIVLDDVRSHDDWERLRIALPQNNTKGKILITSRNEDVGTYVSRPRRPKKLRFFTQEESWELLRVEALCKLDCPSDLENVGKLIARNCGGLPLAIVVIGGILATKFSGSDMIATRKAWEKVSMHVNTYLTENDPADRIKKFISLSYDRLPYHLRACFLYLGVFPEDYEIPASKLIRMWIAEGFIQQNNNYSLEECGEKYLEDLVNRNLVTIEKFKPNGKVKTCRIHDALRNFCRGEAGNENEDFFQEIESGNRGFAPPLSDLDKYRRLSIHSKVLEFISSKPSGHRVRSFICVSKDECSLPPENIPDFLAAFKLLRVLEAKPLRLAKISNNMYQLVHARYISLSLDLSTLSSKFSHLWNTQTLIIDTTSHTLEVKADIWKLTQLRHFKTNASAILPKPSKDSKYGAELQTLGTISAESCTTELIERACNLKKLGIRGRLALFLEGKIGSFDNLGKIKNLEKLKLVNDVRPKAAAEGQLRSLPQPYQFPSKLKSLTLVATYLNWNLMPTLSLLANLEVLKLKDKAFMGNTWKADDGGFQRLEFLHVEETDLTVWKASSHHFPKLRGLVLRNCEKLLGIPIGLADLTSLQMVELYCCKSAAVSAKRINEAKKATTQPQGYAFKLSIFPPTD</sequence>
<evidence type="ECO:0000259" key="9">
    <source>
        <dbReference type="Pfam" id="PF23559"/>
    </source>
</evidence>
<comment type="caution">
    <text evidence="11">The sequence shown here is derived from an EMBL/GenBank/DDBJ whole genome shotgun (WGS) entry which is preliminary data.</text>
</comment>
<dbReference type="PANTHER" id="PTHR23155:SF1193">
    <property type="entry name" value="DISEASE RESISTANCE PROTEIN RPP13-RELATED"/>
    <property type="match status" value="1"/>
</dbReference>
<feature type="domain" description="Disease resistance N-terminal" evidence="8">
    <location>
        <begin position="5"/>
        <end position="96"/>
    </location>
</feature>
<dbReference type="Pfam" id="PF00931">
    <property type="entry name" value="NB-ARC"/>
    <property type="match status" value="1"/>
</dbReference>
<dbReference type="SUPFAM" id="SSF52540">
    <property type="entry name" value="P-loop containing nucleoside triphosphate hydrolases"/>
    <property type="match status" value="1"/>
</dbReference>
<protein>
    <submittedName>
        <fullName evidence="11">Late blight resistance protein R1B-16</fullName>
    </submittedName>
</protein>
<dbReference type="Pfam" id="PF23598">
    <property type="entry name" value="LRR_14"/>
    <property type="match status" value="1"/>
</dbReference>
<gene>
    <name evidence="11" type="ORF">AAHA92_32666</name>
</gene>
<organism evidence="11 12">
    <name type="scientific">Salvia divinorum</name>
    <name type="common">Maria pastora</name>
    <name type="synonym">Diviner's sage</name>
    <dbReference type="NCBI Taxonomy" id="28513"/>
    <lineage>
        <taxon>Eukaryota</taxon>
        <taxon>Viridiplantae</taxon>
        <taxon>Streptophyta</taxon>
        <taxon>Embryophyta</taxon>
        <taxon>Tracheophyta</taxon>
        <taxon>Spermatophyta</taxon>
        <taxon>Magnoliopsida</taxon>
        <taxon>eudicotyledons</taxon>
        <taxon>Gunneridae</taxon>
        <taxon>Pentapetalae</taxon>
        <taxon>asterids</taxon>
        <taxon>lamiids</taxon>
        <taxon>Lamiales</taxon>
        <taxon>Lamiaceae</taxon>
        <taxon>Nepetoideae</taxon>
        <taxon>Mentheae</taxon>
        <taxon>Salviinae</taxon>
        <taxon>Salvia</taxon>
        <taxon>Salvia subgen. Calosphace</taxon>
    </lineage>
</organism>
<name>A0ABD1FP41_SALDI</name>
<dbReference type="InterPro" id="IPR002182">
    <property type="entry name" value="NB-ARC"/>
</dbReference>
<keyword evidence="5" id="KW-0611">Plant defense</keyword>
<feature type="domain" description="Disease resistance R13L4/SHOC-2-like LRR" evidence="10">
    <location>
        <begin position="539"/>
        <end position="864"/>
    </location>
</feature>
<dbReference type="Gene3D" id="1.10.10.10">
    <property type="entry name" value="Winged helix-like DNA-binding domain superfamily/Winged helix DNA-binding domain"/>
    <property type="match status" value="1"/>
</dbReference>
<dbReference type="GO" id="GO:0005524">
    <property type="term" value="F:ATP binding"/>
    <property type="evidence" value="ECO:0007669"/>
    <property type="project" value="UniProtKB-KW"/>
</dbReference>
<dbReference type="CDD" id="cd14798">
    <property type="entry name" value="RX-CC_like"/>
    <property type="match status" value="1"/>
</dbReference>
<dbReference type="EMBL" id="JBEAFC010000014">
    <property type="protein sequence ID" value="KAL1532689.1"/>
    <property type="molecule type" value="Genomic_DNA"/>
</dbReference>
<proteinExistence type="inferred from homology"/>
<evidence type="ECO:0000256" key="3">
    <source>
        <dbReference type="ARBA" id="ARBA00022737"/>
    </source>
</evidence>
<dbReference type="AlphaFoldDB" id="A0ABD1FP41"/>
<keyword evidence="12" id="KW-1185">Reference proteome</keyword>
<evidence type="ECO:0000259" key="7">
    <source>
        <dbReference type="Pfam" id="PF00931"/>
    </source>
</evidence>
<dbReference type="Gene3D" id="3.80.10.10">
    <property type="entry name" value="Ribonuclease Inhibitor"/>
    <property type="match status" value="1"/>
</dbReference>
<dbReference type="InterPro" id="IPR042197">
    <property type="entry name" value="Apaf_helical"/>
</dbReference>
<feature type="domain" description="Disease resistance protein winged helix" evidence="9">
    <location>
        <begin position="414"/>
        <end position="484"/>
    </location>
</feature>